<dbReference type="AlphaFoldDB" id="A0A3A1WRQ6"/>
<dbReference type="OrthoDB" id="9782004at2"/>
<feature type="transmembrane region" description="Helical" evidence="8">
    <location>
        <begin position="175"/>
        <end position="195"/>
    </location>
</feature>
<comment type="subcellular location">
    <subcellularLocation>
        <location evidence="1 8">Cell membrane</location>
        <topology evidence="1 8">Multi-pass membrane protein</topology>
    </subcellularLocation>
</comment>
<keyword evidence="3 8" id="KW-0813">Transport</keyword>
<protein>
    <submittedName>
        <fullName evidence="10">ABC transporter permease</fullName>
    </submittedName>
</protein>
<feature type="domain" description="ABC transmembrane type-1" evidence="9">
    <location>
        <begin position="62"/>
        <end position="254"/>
    </location>
</feature>
<sequence>MRRGLSAFNVVSLVAGFAFLYLPILLLVVYSFNASQLVTVWGGFSTRWYTALAGNRLFLDAAFVTLRVGVVSATLATILGTLAALALVRHKRFRGRLLFSGMVFAPLVMPEVITGLSLLLLFVAVDFDRGFWTVTLAHTTLTMCFVAVVVQSRLVSFDLSLEEAAQDLGCPPWRAFVLVTLPVIWPAVAAGWMLAFTLSLDDLVIASFTSGPGATTLPMRIYSQVRLGVTPEINAISTILIAVVAVGVVAASLLTKRQEVRRLRDERLAAGG</sequence>
<dbReference type="InterPro" id="IPR051789">
    <property type="entry name" value="Bact_Polyamine_Transport"/>
</dbReference>
<dbReference type="GO" id="GO:0055085">
    <property type="term" value="P:transmembrane transport"/>
    <property type="evidence" value="ECO:0007669"/>
    <property type="project" value="InterPro"/>
</dbReference>
<dbReference type="EMBL" id="QYRN01000006">
    <property type="protein sequence ID" value="RIY00065.1"/>
    <property type="molecule type" value="Genomic_DNA"/>
</dbReference>
<evidence type="ECO:0000256" key="5">
    <source>
        <dbReference type="ARBA" id="ARBA00022692"/>
    </source>
</evidence>
<evidence type="ECO:0000256" key="3">
    <source>
        <dbReference type="ARBA" id="ARBA00022448"/>
    </source>
</evidence>
<evidence type="ECO:0000256" key="8">
    <source>
        <dbReference type="RuleBase" id="RU363032"/>
    </source>
</evidence>
<dbReference type="Proteomes" id="UP000265750">
    <property type="component" value="Unassembled WGS sequence"/>
</dbReference>
<feature type="transmembrane region" description="Helical" evidence="8">
    <location>
        <begin position="131"/>
        <end position="154"/>
    </location>
</feature>
<dbReference type="InterPro" id="IPR035906">
    <property type="entry name" value="MetI-like_sf"/>
</dbReference>
<dbReference type="Pfam" id="PF00528">
    <property type="entry name" value="BPD_transp_1"/>
    <property type="match status" value="1"/>
</dbReference>
<keyword evidence="4" id="KW-1003">Cell membrane</keyword>
<reference evidence="11" key="1">
    <citation type="submission" date="2018-09" db="EMBL/GenBank/DDBJ databases">
        <authorList>
            <person name="Tuo L."/>
        </authorList>
    </citation>
    <scope>NUCLEOTIDE SEQUENCE [LARGE SCALE GENOMIC DNA]</scope>
    <source>
        <strain evidence="11">M2BS4Y-1</strain>
    </source>
</reference>
<gene>
    <name evidence="10" type="ORF">D3218_12245</name>
</gene>
<evidence type="ECO:0000259" key="9">
    <source>
        <dbReference type="PROSITE" id="PS50928"/>
    </source>
</evidence>
<dbReference type="InterPro" id="IPR000515">
    <property type="entry name" value="MetI-like"/>
</dbReference>
<dbReference type="RefSeq" id="WP_119540376.1">
    <property type="nucleotide sequence ID" value="NZ_QYRN01000006.1"/>
</dbReference>
<dbReference type="GO" id="GO:0005886">
    <property type="term" value="C:plasma membrane"/>
    <property type="evidence" value="ECO:0007669"/>
    <property type="project" value="UniProtKB-SubCell"/>
</dbReference>
<dbReference type="SUPFAM" id="SSF161098">
    <property type="entry name" value="MetI-like"/>
    <property type="match status" value="1"/>
</dbReference>
<name>A0A3A1WRQ6_9HYPH</name>
<feature type="transmembrane region" description="Helical" evidence="8">
    <location>
        <begin position="97"/>
        <end position="125"/>
    </location>
</feature>
<dbReference type="CDD" id="cd06261">
    <property type="entry name" value="TM_PBP2"/>
    <property type="match status" value="1"/>
</dbReference>
<organism evidence="10 11">
    <name type="scientific">Aureimonas flava</name>
    <dbReference type="NCBI Taxonomy" id="2320271"/>
    <lineage>
        <taxon>Bacteria</taxon>
        <taxon>Pseudomonadati</taxon>
        <taxon>Pseudomonadota</taxon>
        <taxon>Alphaproteobacteria</taxon>
        <taxon>Hyphomicrobiales</taxon>
        <taxon>Aurantimonadaceae</taxon>
        <taxon>Aureimonas</taxon>
    </lineage>
</organism>
<feature type="transmembrane region" description="Helical" evidence="8">
    <location>
        <begin position="233"/>
        <end position="254"/>
    </location>
</feature>
<evidence type="ECO:0000256" key="1">
    <source>
        <dbReference type="ARBA" id="ARBA00004651"/>
    </source>
</evidence>
<feature type="transmembrane region" description="Helical" evidence="8">
    <location>
        <begin position="7"/>
        <end position="32"/>
    </location>
</feature>
<feature type="transmembrane region" description="Helical" evidence="8">
    <location>
        <begin position="64"/>
        <end position="88"/>
    </location>
</feature>
<dbReference type="PANTHER" id="PTHR43848:SF2">
    <property type="entry name" value="PUTRESCINE TRANSPORT SYSTEM PERMEASE PROTEIN POTI"/>
    <property type="match status" value="1"/>
</dbReference>
<keyword evidence="6 8" id="KW-1133">Transmembrane helix</keyword>
<keyword evidence="5 8" id="KW-0812">Transmembrane</keyword>
<evidence type="ECO:0000256" key="6">
    <source>
        <dbReference type="ARBA" id="ARBA00022989"/>
    </source>
</evidence>
<keyword evidence="11" id="KW-1185">Reference proteome</keyword>
<accession>A0A3A1WRQ6</accession>
<dbReference type="PROSITE" id="PS50928">
    <property type="entry name" value="ABC_TM1"/>
    <property type="match status" value="1"/>
</dbReference>
<evidence type="ECO:0000256" key="2">
    <source>
        <dbReference type="ARBA" id="ARBA00007069"/>
    </source>
</evidence>
<comment type="caution">
    <text evidence="10">The sequence shown here is derived from an EMBL/GenBank/DDBJ whole genome shotgun (WGS) entry which is preliminary data.</text>
</comment>
<proteinExistence type="inferred from homology"/>
<keyword evidence="7 8" id="KW-0472">Membrane</keyword>
<evidence type="ECO:0000313" key="11">
    <source>
        <dbReference type="Proteomes" id="UP000265750"/>
    </source>
</evidence>
<dbReference type="PANTHER" id="PTHR43848">
    <property type="entry name" value="PUTRESCINE TRANSPORT SYSTEM PERMEASE PROTEIN POTI"/>
    <property type="match status" value="1"/>
</dbReference>
<dbReference type="Gene3D" id="1.10.3720.10">
    <property type="entry name" value="MetI-like"/>
    <property type="match status" value="1"/>
</dbReference>
<evidence type="ECO:0000256" key="4">
    <source>
        <dbReference type="ARBA" id="ARBA00022475"/>
    </source>
</evidence>
<comment type="similarity">
    <text evidence="2">Belongs to the binding-protein-dependent transport system permease family. CysTW subfamily.</text>
</comment>
<evidence type="ECO:0000313" key="10">
    <source>
        <dbReference type="EMBL" id="RIY00065.1"/>
    </source>
</evidence>
<evidence type="ECO:0000256" key="7">
    <source>
        <dbReference type="ARBA" id="ARBA00023136"/>
    </source>
</evidence>